<dbReference type="RefSeq" id="WP_073239655.1">
    <property type="nucleotide sequence ID" value="NZ_FQUY01000020.1"/>
</dbReference>
<protein>
    <recommendedName>
        <fullName evidence="6">Phosphoribosylglycinamide formyltransferase</fullName>
        <ecNumber evidence="6">2.1.2.2</ecNumber>
    </recommendedName>
    <alternativeName>
        <fullName evidence="6">5'-phosphoribosylglycinamide transformylase</fullName>
    </alternativeName>
    <alternativeName>
        <fullName evidence="6">GAR transformylase</fullName>
        <shortName evidence="6">GART</shortName>
    </alternativeName>
</protein>
<comment type="catalytic activity">
    <reaction evidence="5 6">
        <text>N(1)-(5-phospho-beta-D-ribosyl)glycinamide + (6R)-10-formyltetrahydrofolate = N(2)-formyl-N(1)-(5-phospho-beta-D-ribosyl)glycinamide + (6S)-5,6,7,8-tetrahydrofolate + H(+)</text>
        <dbReference type="Rhea" id="RHEA:15053"/>
        <dbReference type="ChEBI" id="CHEBI:15378"/>
        <dbReference type="ChEBI" id="CHEBI:57453"/>
        <dbReference type="ChEBI" id="CHEBI:143788"/>
        <dbReference type="ChEBI" id="CHEBI:147286"/>
        <dbReference type="ChEBI" id="CHEBI:195366"/>
        <dbReference type="EC" id="2.1.2.2"/>
    </reaction>
</comment>
<sequence length="212" mass="22889">MGKLRVGVLASGRGSNLQAIMDACNQGLVPAEVVVVISDKPGVYALERAKSAGIPAHFVDLKAFASKGDYERAVVKILQDHGVQLVCLAGYMRLVGEPLLQAFPNRIMNIHPALLPSFPGLHGQRDALAYGVKISGCTVHFVDEGMDTGPIILQAAVPVLDDDTEETLAARILQQEHRLYPEAVKLFAQGRLRVQGRKVFIDKNKGRGVGED</sequence>
<evidence type="ECO:0000256" key="4">
    <source>
        <dbReference type="ARBA" id="ARBA00038440"/>
    </source>
</evidence>
<dbReference type="PANTHER" id="PTHR43369">
    <property type="entry name" value="PHOSPHORIBOSYLGLYCINAMIDE FORMYLTRANSFERASE"/>
    <property type="match status" value="1"/>
</dbReference>
<dbReference type="NCBIfam" id="TIGR00639">
    <property type="entry name" value="PurN"/>
    <property type="match status" value="1"/>
</dbReference>
<dbReference type="PROSITE" id="PS00373">
    <property type="entry name" value="GART"/>
    <property type="match status" value="1"/>
</dbReference>
<evidence type="ECO:0000259" key="7">
    <source>
        <dbReference type="Pfam" id="PF00551"/>
    </source>
</evidence>
<dbReference type="AlphaFoldDB" id="A0A1M5B167"/>
<dbReference type="InterPro" id="IPR002376">
    <property type="entry name" value="Formyl_transf_N"/>
</dbReference>
<organism evidence="8 9">
    <name type="scientific">Desulforamulus putei DSM 12395</name>
    <dbReference type="NCBI Taxonomy" id="1121429"/>
    <lineage>
        <taxon>Bacteria</taxon>
        <taxon>Bacillati</taxon>
        <taxon>Bacillota</taxon>
        <taxon>Clostridia</taxon>
        <taxon>Eubacteriales</taxon>
        <taxon>Peptococcaceae</taxon>
        <taxon>Desulforamulus</taxon>
    </lineage>
</organism>
<proteinExistence type="inferred from homology"/>
<feature type="binding site" evidence="6">
    <location>
        <begin position="92"/>
        <end position="95"/>
    </location>
    <ligand>
        <name>(6R)-10-formyltetrahydrofolate</name>
        <dbReference type="ChEBI" id="CHEBI:195366"/>
    </ligand>
</feature>
<accession>A0A1M5B167</accession>
<dbReference type="FunFam" id="3.40.50.170:FF:000007">
    <property type="entry name" value="Phosphoribosylglycinamide formyltransferase"/>
    <property type="match status" value="1"/>
</dbReference>
<evidence type="ECO:0000256" key="1">
    <source>
        <dbReference type="ARBA" id="ARBA00005054"/>
    </source>
</evidence>
<dbReference type="OrthoDB" id="9806170at2"/>
<reference evidence="9" key="1">
    <citation type="submission" date="2016-11" db="EMBL/GenBank/DDBJ databases">
        <authorList>
            <person name="Varghese N."/>
            <person name="Submissions S."/>
        </authorList>
    </citation>
    <scope>NUCLEOTIDE SEQUENCE [LARGE SCALE GENOMIC DNA]</scope>
    <source>
        <strain evidence="9">DSM 12395</strain>
    </source>
</reference>
<feature type="domain" description="Formyl transferase N-terminal" evidence="7">
    <location>
        <begin position="5"/>
        <end position="184"/>
    </location>
</feature>
<feature type="active site" description="Proton donor" evidence="6">
    <location>
        <position position="111"/>
    </location>
</feature>
<dbReference type="SUPFAM" id="SSF53328">
    <property type="entry name" value="Formyltransferase"/>
    <property type="match status" value="1"/>
</dbReference>
<comment type="pathway">
    <text evidence="1 6">Purine metabolism; IMP biosynthesis via de novo pathway; N(2)-formyl-N(1)-(5-phospho-D-ribosyl)glycinamide from N(1)-(5-phospho-D-ribosyl)glycinamide (10-formyl THF route): step 1/1.</text>
</comment>
<evidence type="ECO:0000256" key="2">
    <source>
        <dbReference type="ARBA" id="ARBA00022679"/>
    </source>
</evidence>
<dbReference type="InterPro" id="IPR004607">
    <property type="entry name" value="GART"/>
</dbReference>
<keyword evidence="2 6" id="KW-0808">Transferase</keyword>
<dbReference type="HAMAP" id="MF_01930">
    <property type="entry name" value="PurN"/>
    <property type="match status" value="1"/>
</dbReference>
<evidence type="ECO:0000313" key="9">
    <source>
        <dbReference type="Proteomes" id="UP000184148"/>
    </source>
</evidence>
<dbReference type="UniPathway" id="UPA00074">
    <property type="reaction ID" value="UER00126"/>
</dbReference>
<feature type="binding site" evidence="6">
    <location>
        <begin position="14"/>
        <end position="16"/>
    </location>
    <ligand>
        <name>N(1)-(5-phospho-beta-D-ribosyl)glycinamide</name>
        <dbReference type="ChEBI" id="CHEBI:143788"/>
    </ligand>
</feature>
<gene>
    <name evidence="6" type="primary">purN</name>
    <name evidence="8" type="ORF">SAMN02745133_02431</name>
</gene>
<dbReference type="GO" id="GO:0004644">
    <property type="term" value="F:phosphoribosylglycinamide formyltransferase activity"/>
    <property type="evidence" value="ECO:0007669"/>
    <property type="project" value="UniProtKB-UniRule"/>
</dbReference>
<evidence type="ECO:0000313" key="8">
    <source>
        <dbReference type="EMBL" id="SHF36215.1"/>
    </source>
</evidence>
<keyword evidence="9" id="KW-1185">Reference proteome</keyword>
<dbReference type="Pfam" id="PF00551">
    <property type="entry name" value="Formyl_trans_N"/>
    <property type="match status" value="1"/>
</dbReference>
<feature type="site" description="Raises pKa of active site His" evidence="6">
    <location>
        <position position="147"/>
    </location>
</feature>
<dbReference type="PANTHER" id="PTHR43369:SF2">
    <property type="entry name" value="PHOSPHORIBOSYLGLYCINAMIDE FORMYLTRANSFERASE"/>
    <property type="match status" value="1"/>
</dbReference>
<dbReference type="EMBL" id="FQUY01000020">
    <property type="protein sequence ID" value="SHF36215.1"/>
    <property type="molecule type" value="Genomic_DNA"/>
</dbReference>
<feature type="binding site" evidence="6">
    <location>
        <position position="67"/>
    </location>
    <ligand>
        <name>(6R)-10-formyltetrahydrofolate</name>
        <dbReference type="ChEBI" id="CHEBI:195366"/>
    </ligand>
</feature>
<dbReference type="Gene3D" id="3.40.50.170">
    <property type="entry name" value="Formyl transferase, N-terminal domain"/>
    <property type="match status" value="1"/>
</dbReference>
<dbReference type="GO" id="GO:0005737">
    <property type="term" value="C:cytoplasm"/>
    <property type="evidence" value="ECO:0007669"/>
    <property type="project" value="TreeGrafter"/>
</dbReference>
<dbReference type="EC" id="2.1.2.2" evidence="6"/>
<dbReference type="GO" id="GO:0006189">
    <property type="term" value="P:'de novo' IMP biosynthetic process"/>
    <property type="evidence" value="ECO:0007669"/>
    <property type="project" value="UniProtKB-UniRule"/>
</dbReference>
<dbReference type="CDD" id="cd08645">
    <property type="entry name" value="FMT_core_GART"/>
    <property type="match status" value="1"/>
</dbReference>
<dbReference type="InterPro" id="IPR036477">
    <property type="entry name" value="Formyl_transf_N_sf"/>
</dbReference>
<evidence type="ECO:0000256" key="3">
    <source>
        <dbReference type="ARBA" id="ARBA00022755"/>
    </source>
</evidence>
<evidence type="ECO:0000256" key="5">
    <source>
        <dbReference type="ARBA" id="ARBA00047664"/>
    </source>
</evidence>
<evidence type="ECO:0000256" key="6">
    <source>
        <dbReference type="HAMAP-Rule" id="MF_01930"/>
    </source>
</evidence>
<comment type="similarity">
    <text evidence="4 6">Belongs to the GART family.</text>
</comment>
<feature type="binding site" evidence="6">
    <location>
        <position position="109"/>
    </location>
    <ligand>
        <name>(6R)-10-formyltetrahydrofolate</name>
        <dbReference type="ChEBI" id="CHEBI:195366"/>
    </ligand>
</feature>
<dbReference type="InterPro" id="IPR001555">
    <property type="entry name" value="GART_AS"/>
</dbReference>
<keyword evidence="3 6" id="KW-0658">Purine biosynthesis</keyword>
<comment type="function">
    <text evidence="6">Catalyzes the transfer of a formyl group from 10-formyltetrahydrofolate to 5-phospho-ribosyl-glycinamide (GAR), producing 5-phospho-ribosyl-N-formylglycinamide (FGAR) and tetrahydrofolate.</text>
</comment>
<dbReference type="Proteomes" id="UP000184148">
    <property type="component" value="Unassembled WGS sequence"/>
</dbReference>
<name>A0A1M5B167_9FIRM</name>
<dbReference type="STRING" id="1121429.SAMN02745133_02431"/>